<evidence type="ECO:0000256" key="3">
    <source>
        <dbReference type="ARBA" id="ARBA00022692"/>
    </source>
</evidence>
<dbReference type="Proteomes" id="UP000663841">
    <property type="component" value="Unassembled WGS sequence"/>
</dbReference>
<dbReference type="InterPro" id="IPR038103">
    <property type="entry name" value="CDC73_C_sf"/>
</dbReference>
<dbReference type="Pfam" id="PF05179">
    <property type="entry name" value="CDC73_C"/>
    <property type="match status" value="1"/>
</dbReference>
<feature type="region of interest" description="Disordered" evidence="8">
    <location>
        <begin position="198"/>
        <end position="226"/>
    </location>
</feature>
<evidence type="ECO:0000256" key="2">
    <source>
        <dbReference type="ARBA" id="ARBA00006496"/>
    </source>
</evidence>
<evidence type="ECO:0000313" key="15">
    <source>
        <dbReference type="Proteomes" id="UP000663841"/>
    </source>
</evidence>
<comment type="similarity">
    <text evidence="2">Belongs to the TIP family.</text>
</comment>
<dbReference type="InterPro" id="IPR028994">
    <property type="entry name" value="Integrin_alpha_N"/>
</dbReference>
<organism evidence="14 15">
    <name type="scientific">Rhizoctonia solani</name>
    <dbReference type="NCBI Taxonomy" id="456999"/>
    <lineage>
        <taxon>Eukaryota</taxon>
        <taxon>Fungi</taxon>
        <taxon>Dikarya</taxon>
        <taxon>Basidiomycota</taxon>
        <taxon>Agaricomycotina</taxon>
        <taxon>Agaricomycetes</taxon>
        <taxon>Cantharellales</taxon>
        <taxon>Ceratobasidiaceae</taxon>
        <taxon>Rhizoctonia</taxon>
    </lineage>
</organism>
<dbReference type="InterPro" id="IPR054413">
    <property type="entry name" value="LSO1/2"/>
</dbReference>
<feature type="region of interest" description="Disordered" evidence="8">
    <location>
        <begin position="1075"/>
        <end position="1104"/>
    </location>
</feature>
<dbReference type="Pfam" id="PF23122">
    <property type="entry name" value="C2_ITFG1"/>
    <property type="match status" value="1"/>
</dbReference>
<dbReference type="EMBL" id="CAJMWW010000103">
    <property type="protein sequence ID" value="CAE6444343.1"/>
    <property type="molecule type" value="Genomic_DNA"/>
</dbReference>
<dbReference type="Pfam" id="PF06244">
    <property type="entry name" value="Ccdc124"/>
    <property type="match status" value="1"/>
</dbReference>
<protein>
    <recommendedName>
        <fullName evidence="16">Cell division control protein 73 C-terminal domain-containing protein</fullName>
    </recommendedName>
</protein>
<dbReference type="PANTHER" id="PTHR13412">
    <property type="entry name" value="T-CELL IMMUNOMODULATORY PROTEIN HOMOLOG"/>
    <property type="match status" value="1"/>
</dbReference>
<feature type="compositionally biased region" description="Basic and acidic residues" evidence="8">
    <location>
        <begin position="1081"/>
        <end position="1099"/>
    </location>
</feature>
<dbReference type="PANTHER" id="PTHR13412:SF0">
    <property type="entry name" value="T-CELL IMMUNOMODULATORY PROTEIN"/>
    <property type="match status" value="1"/>
</dbReference>
<dbReference type="InterPro" id="IPR013517">
    <property type="entry name" value="FG-GAP"/>
</dbReference>
<evidence type="ECO:0000259" key="13">
    <source>
        <dbReference type="Pfam" id="PF23122"/>
    </source>
</evidence>
<evidence type="ECO:0000259" key="10">
    <source>
        <dbReference type="Pfam" id="PF05179"/>
    </source>
</evidence>
<reference evidence="14" key="1">
    <citation type="submission" date="2021-01" db="EMBL/GenBank/DDBJ databases">
        <authorList>
            <person name="Kaushik A."/>
        </authorList>
    </citation>
    <scope>NUCLEOTIDE SEQUENCE</scope>
    <source>
        <strain evidence="14">AG3-T5</strain>
    </source>
</reference>
<gene>
    <name evidence="14" type="ORF">RDB_LOCUS106838</name>
</gene>
<feature type="transmembrane region" description="Helical" evidence="9">
    <location>
        <begin position="1025"/>
        <end position="1047"/>
    </location>
</feature>
<dbReference type="Gene3D" id="3.40.50.11990">
    <property type="entry name" value="RNA polymerase II accessory factor, Cdc73 C-terminal domain"/>
    <property type="match status" value="1"/>
</dbReference>
<dbReference type="GO" id="GO:0005886">
    <property type="term" value="C:plasma membrane"/>
    <property type="evidence" value="ECO:0007669"/>
    <property type="project" value="TreeGrafter"/>
</dbReference>
<comment type="subcellular location">
    <subcellularLocation>
        <location evidence="1">Membrane</location>
        <topology evidence="1">Single-pass type I membrane protein</topology>
    </subcellularLocation>
</comment>
<feature type="region of interest" description="Disordered" evidence="8">
    <location>
        <begin position="116"/>
        <end position="157"/>
    </location>
</feature>
<feature type="compositionally biased region" description="Low complexity" evidence="8">
    <location>
        <begin position="1170"/>
        <end position="1198"/>
    </location>
</feature>
<dbReference type="InterPro" id="IPR024881">
    <property type="entry name" value="Tip"/>
</dbReference>
<keyword evidence="5 9" id="KW-1133">Transmembrane helix</keyword>
<evidence type="ECO:0000259" key="11">
    <source>
        <dbReference type="Pfam" id="PF06244"/>
    </source>
</evidence>
<feature type="domain" description="LSO1/LSO2" evidence="12">
    <location>
        <begin position="1123"/>
        <end position="1166"/>
    </location>
</feature>
<evidence type="ECO:0000256" key="9">
    <source>
        <dbReference type="SAM" id="Phobius"/>
    </source>
</evidence>
<feature type="compositionally biased region" description="Basic and acidic residues" evidence="8">
    <location>
        <begin position="1122"/>
        <end position="1158"/>
    </location>
</feature>
<feature type="domain" description="T-cell immunomodulatory protein TIP C2" evidence="13">
    <location>
        <begin position="925"/>
        <end position="1019"/>
    </location>
</feature>
<dbReference type="InterPro" id="IPR057089">
    <property type="entry name" value="C2_TIP"/>
</dbReference>
<evidence type="ECO:0000259" key="12">
    <source>
        <dbReference type="Pfam" id="PF22048"/>
    </source>
</evidence>
<proteinExistence type="inferred from homology"/>
<evidence type="ECO:0000256" key="8">
    <source>
        <dbReference type="SAM" id="MobiDB-lite"/>
    </source>
</evidence>
<name>A0A8H3AZW0_9AGAM</name>
<evidence type="ECO:0000256" key="6">
    <source>
        <dbReference type="ARBA" id="ARBA00023136"/>
    </source>
</evidence>
<feature type="compositionally biased region" description="Basic and acidic residues" evidence="8">
    <location>
        <begin position="201"/>
        <end position="216"/>
    </location>
</feature>
<dbReference type="Pfam" id="PF13517">
    <property type="entry name" value="FG-GAP_3"/>
    <property type="match status" value="1"/>
</dbReference>
<keyword evidence="6 9" id="KW-0472">Membrane</keyword>
<feature type="region of interest" description="Disordered" evidence="8">
    <location>
        <begin position="1118"/>
        <end position="1225"/>
    </location>
</feature>
<dbReference type="SUPFAM" id="SSF69318">
    <property type="entry name" value="Integrin alpha N-terminal domain"/>
    <property type="match status" value="1"/>
</dbReference>
<feature type="domain" description="Cell division control protein 73 C-terminal" evidence="10">
    <location>
        <begin position="223"/>
        <end position="367"/>
    </location>
</feature>
<evidence type="ECO:0000256" key="4">
    <source>
        <dbReference type="ARBA" id="ARBA00022729"/>
    </source>
</evidence>
<accession>A0A8H3AZW0</accession>
<feature type="domain" description="Coiled-coil" evidence="11">
    <location>
        <begin position="1226"/>
        <end position="1302"/>
    </location>
</feature>
<evidence type="ECO:0008006" key="16">
    <source>
        <dbReference type="Google" id="ProtNLM"/>
    </source>
</evidence>
<evidence type="ECO:0000256" key="7">
    <source>
        <dbReference type="ARBA" id="ARBA00023180"/>
    </source>
</evidence>
<sequence>MDVLGALRDAISHNRPITFLEGSTPSTALTPATTHIVLSPELTVPRNAPTRFRKSASSTATDPESAPGEFVSLEALLLVWTLRNAGAGDYMRQARSVPGYVAVTDRKGIVEWLEGRGDHPNVVGTRSTTPPLPDSPSKPTSAPTSAPRREKREHPFNAADFETCKRIKLQEIELKDRNSVLRGVKVNNFSNIKALLQARQKTKEPSKDVARPDAKPGVKKPKNMHPIIVIPSSPTSLITLYNVKKFLEEASFEPSEAAKARMFSEGNLKAEDVIAVLRRRTETDQPTKYYIVDSVEALSKFGQGGGGDPWDRVVCVLTTGQQWQFKPYKWSEPRQLFHNVKGMYIKWRNDTSQVKDWNVSTLECGDSARADLALGSLHIRHSVHNCRATRLRTMKFRILALLALSSTTNALWPFPAKRFKSNALIAAGELGLEGVQGRVVAFGDLNGDQFLDLLVLSEDQTKVDAWIWDHSKSTYHSAFSYTRSTTVASFLTGHIVNVVPADLNYDGRLDVLLMTIGKGGKQLDLSLHVAEGNSANFSSPRVIPPSGLAHPILLDSDGNMRLNMLGLDPDGEMRLWRNNDDTSGTFTLTTSPLSNRVCKLADPHSSAVVDFNGDCLADLFLSCEDQTFQIWTRSPASQGGYVLARKGKLPKGAGPVSFADMDRDGTLDMIFPVCTSFSSKTGIGLDCAIHIAYNKQIPLCPSAGGISSGSAKCRSPGNLCVADDAFGFDFGDNAGDAYSIIPLSSVLPNFNSLLLTDTSHNPPLPIPLHVGDANLDGFPDVLAVAVGEAGVERVPVLLFSVPGKEGPSVSAKALDAKSRVQQRFGVGGNATTVSSARHHKRFFKAVKHGAEPLAEITDARGVAFVDLDEDGTLDILVQRNGAQTGSRISFIQNNFFQDAFFLKAIVLNGACPSGMCEKSSGKYKPFGATNPGASFKYTVLDTRGERSAAFGTQLPQTGYQALHTPYAFLGLGRTNNYIESLTAGSTSPQSATTLEGVIPNSKLVLNPNADGTNWRRELFLRPGEWMWWVLFTLVGATVILFVVVMVLHINEKPLAHLAHHHALFISTVSSTLAMPPKGGNAKKESGRAKKAENETKKQEAAAATKVIPSPASALISNLKPFTQEKKEADEWSKGSKSTKATDDKAAKKAAEAARKAENARLLAEEEASTAAAKKAAPKAGNKGKAKAPLPKPAGPGALAAGGGLASVPDAPASPSKPEIDEPELVESFAATGIDDALDLLEAVNAKTDKASVGQQAAGIEKHPERRFKAAFEAYQERELPLLKEEDLMYKMFQKSPDNPFNQTLVSYDATKSEKVEALTKRKKELEERLRETA</sequence>
<keyword evidence="7" id="KW-0325">Glycoprotein</keyword>
<evidence type="ECO:0000256" key="1">
    <source>
        <dbReference type="ARBA" id="ARBA00004479"/>
    </source>
</evidence>
<feature type="compositionally biased region" description="Low complexity" evidence="8">
    <location>
        <begin position="137"/>
        <end position="146"/>
    </location>
</feature>
<evidence type="ECO:0000313" key="14">
    <source>
        <dbReference type="EMBL" id="CAE6444343.1"/>
    </source>
</evidence>
<dbReference type="InterPro" id="IPR054414">
    <property type="entry name" value="Ccdc124/Oxs1_C"/>
</dbReference>
<evidence type="ECO:0000256" key="5">
    <source>
        <dbReference type="ARBA" id="ARBA00022989"/>
    </source>
</evidence>
<dbReference type="InterPro" id="IPR031336">
    <property type="entry name" value="CDC73_C"/>
</dbReference>
<keyword evidence="3 9" id="KW-0812">Transmembrane</keyword>
<dbReference type="Pfam" id="PF22048">
    <property type="entry name" value="LSO1_2-like"/>
    <property type="match status" value="1"/>
</dbReference>
<comment type="caution">
    <text evidence="14">The sequence shown here is derived from an EMBL/GenBank/DDBJ whole genome shotgun (WGS) entry which is preliminary data.</text>
</comment>
<keyword evidence="4" id="KW-0732">Signal</keyword>